<evidence type="ECO:0008006" key="5">
    <source>
        <dbReference type="Google" id="ProtNLM"/>
    </source>
</evidence>
<evidence type="ECO:0000256" key="1">
    <source>
        <dbReference type="SAM" id="MobiDB-lite"/>
    </source>
</evidence>
<feature type="region of interest" description="Disordered" evidence="1">
    <location>
        <begin position="1"/>
        <end position="140"/>
    </location>
</feature>
<accession>A0ABP9EZS4</accession>
<proteinExistence type="predicted"/>
<feature type="transmembrane region" description="Helical" evidence="2">
    <location>
        <begin position="170"/>
        <end position="193"/>
    </location>
</feature>
<protein>
    <recommendedName>
        <fullName evidence="5">DUF4190 domain-containing protein</fullName>
    </recommendedName>
</protein>
<keyword evidence="4" id="KW-1185">Reference proteome</keyword>
<dbReference type="EMBL" id="BAABLV010000005">
    <property type="protein sequence ID" value="GAA4889751.1"/>
    <property type="molecule type" value="Genomic_DNA"/>
</dbReference>
<keyword evidence="2" id="KW-0812">Transmembrane</keyword>
<keyword evidence="2" id="KW-1133">Transmembrane helix</keyword>
<feature type="transmembrane region" description="Helical" evidence="2">
    <location>
        <begin position="205"/>
        <end position="224"/>
    </location>
</feature>
<name>A0ABP9EZS4_9ACTN</name>
<dbReference type="RefSeq" id="WP_345577852.1">
    <property type="nucleotide sequence ID" value="NZ_BAABLV010000005.1"/>
</dbReference>
<reference evidence="4" key="1">
    <citation type="journal article" date="2019" name="Int. J. Syst. Evol. Microbiol.">
        <title>The Global Catalogue of Microorganisms (GCM) 10K type strain sequencing project: providing services to taxonomists for standard genome sequencing and annotation.</title>
        <authorList>
            <consortium name="The Broad Institute Genomics Platform"/>
            <consortium name="The Broad Institute Genome Sequencing Center for Infectious Disease"/>
            <person name="Wu L."/>
            <person name="Ma J."/>
        </authorList>
    </citation>
    <scope>NUCLEOTIDE SEQUENCE [LARGE SCALE GENOMIC DNA]</scope>
    <source>
        <strain evidence="4">JCM 19125</strain>
    </source>
</reference>
<sequence length="254" mass="26130">MATWKDGAAYAPVERPEGFATPVTEPLPAGEPYRPETPGPLAHPTGFGPMPPQQPLHLIGDKPASARDPKDAFTVASSLLTAGPDGAHGPRNPRTPFPTTVQSALDTSPPPPTGDPLPPPPGASGHFPPPSPARGPEGAWAPPPPVMVPYSGSAGTPVPVTDSHRVLARVAAGLCFVGFVVGSTSAFMLLAAGIIGLRTKPLTKALGYMATSVGAAGLLVQWMLDGQPFPFTALWATMSLACCLGFLVFSLKPR</sequence>
<feature type="compositionally biased region" description="Pro residues" evidence="1">
    <location>
        <begin position="108"/>
        <end position="133"/>
    </location>
</feature>
<organism evidence="3 4">
    <name type="scientific">Tessaracoccus lubricantis</name>
    <dbReference type="NCBI Taxonomy" id="545543"/>
    <lineage>
        <taxon>Bacteria</taxon>
        <taxon>Bacillati</taxon>
        <taxon>Actinomycetota</taxon>
        <taxon>Actinomycetes</taxon>
        <taxon>Propionibacteriales</taxon>
        <taxon>Propionibacteriaceae</taxon>
        <taxon>Tessaracoccus</taxon>
    </lineage>
</organism>
<comment type="caution">
    <text evidence="3">The sequence shown here is derived from an EMBL/GenBank/DDBJ whole genome shotgun (WGS) entry which is preliminary data.</text>
</comment>
<keyword evidence="2" id="KW-0472">Membrane</keyword>
<dbReference type="Proteomes" id="UP001501521">
    <property type="component" value="Unassembled WGS sequence"/>
</dbReference>
<feature type="compositionally biased region" description="Polar residues" evidence="1">
    <location>
        <begin position="97"/>
        <end position="106"/>
    </location>
</feature>
<evidence type="ECO:0000313" key="4">
    <source>
        <dbReference type="Proteomes" id="UP001501521"/>
    </source>
</evidence>
<evidence type="ECO:0000313" key="3">
    <source>
        <dbReference type="EMBL" id="GAA4889751.1"/>
    </source>
</evidence>
<feature type="transmembrane region" description="Helical" evidence="2">
    <location>
        <begin position="230"/>
        <end position="251"/>
    </location>
</feature>
<gene>
    <name evidence="3" type="ORF">GCM10025789_02740</name>
</gene>
<evidence type="ECO:0000256" key="2">
    <source>
        <dbReference type="SAM" id="Phobius"/>
    </source>
</evidence>